<comment type="caution">
    <text evidence="4">The sequence shown here is derived from an EMBL/GenBank/DDBJ whole genome shotgun (WGS) entry which is preliminary data.</text>
</comment>
<dbReference type="InterPro" id="IPR041999">
    <property type="entry name" value="Sortase_D_1"/>
</dbReference>
<dbReference type="InterPro" id="IPR023365">
    <property type="entry name" value="Sortase_dom-sf"/>
</dbReference>
<dbReference type="NCBIfam" id="TIGR01076">
    <property type="entry name" value="sortase_fam"/>
    <property type="match status" value="1"/>
</dbReference>
<proteinExistence type="predicted"/>
<dbReference type="NCBIfam" id="NF033746">
    <property type="entry name" value="class_D_sortase"/>
    <property type="match status" value="1"/>
</dbReference>
<keyword evidence="1" id="KW-0378">Hydrolase</keyword>
<feature type="transmembrane region" description="Helical" evidence="3">
    <location>
        <begin position="6"/>
        <end position="27"/>
    </location>
</feature>
<sequence length="193" mass="21442">MKLTKLIAIVIVMSGIIILGIGLWQLWDIKKQEQISLQAAKELVQEGKPKLNKGQFKPNTGEAAGLLVIPKIKAELAIVEGTDPDDLEKGVGHYKGSYYPEENGQIVLSGHRDTVFRKAGELEIGDVLTMKMPYGEYTYEIVGTKIVSADDTSIITLQNTEEELVLTTCYPFSYVGDAPDRYIMYAKRVSDQE</sequence>
<dbReference type="AlphaFoldDB" id="A0A3R9DUK7"/>
<evidence type="ECO:0000313" key="5">
    <source>
        <dbReference type="Proteomes" id="UP000279911"/>
    </source>
</evidence>
<dbReference type="Gene3D" id="2.40.260.10">
    <property type="entry name" value="Sortase"/>
    <property type="match status" value="1"/>
</dbReference>
<dbReference type="SUPFAM" id="SSF63817">
    <property type="entry name" value="Sortase"/>
    <property type="match status" value="1"/>
</dbReference>
<reference evidence="5" key="1">
    <citation type="submission" date="2018-12" db="EMBL/GenBank/DDBJ databases">
        <title>Bacillus chawlae sp. nov., Bacillus glennii sp. nov., and Bacillus saganii sp. nov. Isolated from the Vehicle Assembly Building at Kennedy Space Center where the Viking Spacecraft were Assembled.</title>
        <authorList>
            <person name="Seuylemezian A."/>
            <person name="Vaishampayan P."/>
        </authorList>
    </citation>
    <scope>NUCLEOTIDE SEQUENCE [LARGE SCALE GENOMIC DNA]</scope>
    <source>
        <strain evidence="5">DSM 13966</strain>
    </source>
</reference>
<name>A0A3R9DUK7_9BACI</name>
<dbReference type="GO" id="GO:0016787">
    <property type="term" value="F:hydrolase activity"/>
    <property type="evidence" value="ECO:0007669"/>
    <property type="project" value="UniProtKB-KW"/>
</dbReference>
<dbReference type="Pfam" id="PF04203">
    <property type="entry name" value="Sortase"/>
    <property type="match status" value="1"/>
</dbReference>
<dbReference type="EMBL" id="RSFW01000010">
    <property type="protein sequence ID" value="RSD27638.1"/>
    <property type="molecule type" value="Genomic_DNA"/>
</dbReference>
<dbReference type="InterPro" id="IPR053525">
    <property type="entry name" value="Sortase_D"/>
</dbReference>
<evidence type="ECO:0000256" key="1">
    <source>
        <dbReference type="ARBA" id="ARBA00022801"/>
    </source>
</evidence>
<keyword evidence="3" id="KW-0812">Transmembrane</keyword>
<accession>A0A3R9DUK7</accession>
<keyword evidence="3" id="KW-1133">Transmembrane helix</keyword>
<feature type="active site" description="Proton donor/acceptor" evidence="2">
    <location>
        <position position="111"/>
    </location>
</feature>
<organism evidence="4 5">
    <name type="scientific">Mesobacillus subterraneus</name>
    <dbReference type="NCBI Taxonomy" id="285983"/>
    <lineage>
        <taxon>Bacteria</taxon>
        <taxon>Bacillati</taxon>
        <taxon>Bacillota</taxon>
        <taxon>Bacilli</taxon>
        <taxon>Bacillales</taxon>
        <taxon>Bacillaceae</taxon>
        <taxon>Mesobacillus</taxon>
    </lineage>
</organism>
<keyword evidence="3" id="KW-0472">Membrane</keyword>
<protein>
    <submittedName>
        <fullName evidence="4">Class D sortase</fullName>
    </submittedName>
</protein>
<evidence type="ECO:0000313" key="4">
    <source>
        <dbReference type="EMBL" id="RSD27638.1"/>
    </source>
</evidence>
<feature type="active site" description="Acyl-thioester intermediate" evidence="2">
    <location>
        <position position="169"/>
    </location>
</feature>
<dbReference type="OrthoDB" id="165822at2"/>
<gene>
    <name evidence="4" type="ORF">EJA10_07595</name>
</gene>
<dbReference type="Proteomes" id="UP000279911">
    <property type="component" value="Unassembled WGS sequence"/>
</dbReference>
<evidence type="ECO:0000256" key="3">
    <source>
        <dbReference type="SAM" id="Phobius"/>
    </source>
</evidence>
<dbReference type="InterPro" id="IPR005754">
    <property type="entry name" value="Sortase"/>
</dbReference>
<evidence type="ECO:0000256" key="2">
    <source>
        <dbReference type="PIRSR" id="PIRSR605754-1"/>
    </source>
</evidence>
<dbReference type="CDD" id="cd05828">
    <property type="entry name" value="Sortase_D_1"/>
    <property type="match status" value="1"/>
</dbReference>
<dbReference type="RefSeq" id="WP_125479419.1">
    <property type="nucleotide sequence ID" value="NZ_RSFW01000010.1"/>
</dbReference>